<keyword evidence="2" id="KW-1185">Reference proteome</keyword>
<dbReference type="Proteomes" id="UP000664132">
    <property type="component" value="Unassembled WGS sequence"/>
</dbReference>
<gene>
    <name evidence="1" type="ORF">IFR04_006137</name>
</gene>
<protein>
    <submittedName>
        <fullName evidence="1">Uncharacterized protein</fullName>
    </submittedName>
</protein>
<comment type="caution">
    <text evidence="1">The sequence shown here is derived from an EMBL/GenBank/DDBJ whole genome shotgun (WGS) entry which is preliminary data.</text>
</comment>
<dbReference type="EMBL" id="JAFJYH010000078">
    <property type="protein sequence ID" value="KAG4420751.1"/>
    <property type="molecule type" value="Genomic_DNA"/>
</dbReference>
<reference evidence="1" key="1">
    <citation type="submission" date="2021-02" db="EMBL/GenBank/DDBJ databases">
        <title>Genome sequence Cadophora malorum strain M34.</title>
        <authorList>
            <person name="Stefanovic E."/>
            <person name="Vu D."/>
            <person name="Scully C."/>
            <person name="Dijksterhuis J."/>
            <person name="Roader J."/>
            <person name="Houbraken J."/>
        </authorList>
    </citation>
    <scope>NUCLEOTIDE SEQUENCE</scope>
    <source>
        <strain evidence="1">M34</strain>
    </source>
</reference>
<dbReference type="OrthoDB" id="2687452at2759"/>
<dbReference type="AlphaFoldDB" id="A0A8H7TJW0"/>
<organism evidence="1 2">
    <name type="scientific">Cadophora malorum</name>
    <dbReference type="NCBI Taxonomy" id="108018"/>
    <lineage>
        <taxon>Eukaryota</taxon>
        <taxon>Fungi</taxon>
        <taxon>Dikarya</taxon>
        <taxon>Ascomycota</taxon>
        <taxon>Pezizomycotina</taxon>
        <taxon>Leotiomycetes</taxon>
        <taxon>Helotiales</taxon>
        <taxon>Ploettnerulaceae</taxon>
        <taxon>Cadophora</taxon>
    </lineage>
</organism>
<proteinExistence type="predicted"/>
<name>A0A8H7TJW0_9HELO</name>
<evidence type="ECO:0000313" key="1">
    <source>
        <dbReference type="EMBL" id="KAG4420751.1"/>
    </source>
</evidence>
<accession>A0A8H7TJW0</accession>
<sequence length="110" mass="12143">MDSTLPQMESFDFDRLDPVALEQTLAWFKEHPELPAWEAYEGVGPGMYTKMLEGDGVIDDWAMGGAMEDGLQDLAESRSYTGPWHDCTICAPQAQAHDGEFPTAQDGEGM</sequence>
<evidence type="ECO:0000313" key="2">
    <source>
        <dbReference type="Proteomes" id="UP000664132"/>
    </source>
</evidence>